<proteinExistence type="predicted"/>
<evidence type="ECO:0000313" key="2">
    <source>
        <dbReference type="Proteomes" id="UP000823891"/>
    </source>
</evidence>
<reference evidence="1" key="1">
    <citation type="journal article" date="2021" name="PeerJ">
        <title>Extensive microbial diversity within the chicken gut microbiome revealed by metagenomics and culture.</title>
        <authorList>
            <person name="Gilroy R."/>
            <person name="Ravi A."/>
            <person name="Getino M."/>
            <person name="Pursley I."/>
            <person name="Horton D.L."/>
            <person name="Alikhan N.F."/>
            <person name="Baker D."/>
            <person name="Gharbi K."/>
            <person name="Hall N."/>
            <person name="Watson M."/>
            <person name="Adriaenssens E.M."/>
            <person name="Foster-Nyarko E."/>
            <person name="Jarju S."/>
            <person name="Secka A."/>
            <person name="Antonio M."/>
            <person name="Oren A."/>
            <person name="Chaudhuri R.R."/>
            <person name="La Ragione R."/>
            <person name="Hildebrand F."/>
            <person name="Pallen M.J."/>
        </authorList>
    </citation>
    <scope>NUCLEOTIDE SEQUENCE</scope>
    <source>
        <strain evidence="1">USAMLcec2-132</strain>
    </source>
</reference>
<name>A0A9D2SS88_9FIRM</name>
<dbReference type="Proteomes" id="UP000823891">
    <property type="component" value="Unassembled WGS sequence"/>
</dbReference>
<dbReference type="EMBL" id="DWWS01000066">
    <property type="protein sequence ID" value="HJC25530.1"/>
    <property type="molecule type" value="Genomic_DNA"/>
</dbReference>
<gene>
    <name evidence="1" type="ORF">H9761_17840</name>
</gene>
<organism evidence="1 2">
    <name type="scientific">Candidatus Eisenbergiella merdavium</name>
    <dbReference type="NCBI Taxonomy" id="2838551"/>
    <lineage>
        <taxon>Bacteria</taxon>
        <taxon>Bacillati</taxon>
        <taxon>Bacillota</taxon>
        <taxon>Clostridia</taxon>
        <taxon>Lachnospirales</taxon>
        <taxon>Lachnospiraceae</taxon>
        <taxon>Eisenbergiella</taxon>
    </lineage>
</organism>
<sequence length="294" mass="33496">MQLNERSHIVTCVDILGYKEVLRRDDQEEIRRIEIEFQYFVEANIQKRANFPDFRCVSYTDNFLFFYKLSQEAGKSADSNAAGDLTGNYAGISDEKIENVLLGHISSLALTQFDLVLHNHFVRGGMTIGGFEKGSTIVSGSGLLEAHDLEEKAVHPRIILNPAIVRDYISFSRPAPLVVDKEDQRIFIDFLSVQMKEWLDPEKGAGENGDMDLTYLKGFRSVLSGIRANIEKALDAAADSRVREKYVWLQEYFDFFCYSNQALGLDELAIKPMADKERFLFMKSWEDFSACVPE</sequence>
<accession>A0A9D2SS88</accession>
<evidence type="ECO:0000313" key="1">
    <source>
        <dbReference type="EMBL" id="HJC25530.1"/>
    </source>
</evidence>
<reference evidence="1" key="2">
    <citation type="submission" date="2021-04" db="EMBL/GenBank/DDBJ databases">
        <authorList>
            <person name="Gilroy R."/>
        </authorList>
    </citation>
    <scope>NUCLEOTIDE SEQUENCE</scope>
    <source>
        <strain evidence="1">USAMLcec2-132</strain>
    </source>
</reference>
<comment type="caution">
    <text evidence="1">The sequence shown here is derived from an EMBL/GenBank/DDBJ whole genome shotgun (WGS) entry which is preliminary data.</text>
</comment>
<dbReference type="AlphaFoldDB" id="A0A9D2SS88"/>
<protein>
    <submittedName>
        <fullName evidence="1">Uncharacterized protein</fullName>
    </submittedName>
</protein>